<sequence>MDHRGEDPIDRELEAMAGSAALAREVKDALGRMRGGAAGPELAEMAEDLLAGRVRLRDLATTSVYAGPLMTGVERYRQWEAELTPEQRETFGAQIRARFGADLSDHRHDPIHRPTGLWPDD</sequence>
<evidence type="ECO:0000256" key="1">
    <source>
        <dbReference type="SAM" id="MobiDB-lite"/>
    </source>
</evidence>
<feature type="region of interest" description="Disordered" evidence="1">
    <location>
        <begin position="102"/>
        <end position="121"/>
    </location>
</feature>
<feature type="compositionally biased region" description="Basic and acidic residues" evidence="1">
    <location>
        <begin position="103"/>
        <end position="112"/>
    </location>
</feature>
<proteinExistence type="predicted"/>
<evidence type="ECO:0000313" key="2">
    <source>
        <dbReference type="EMBL" id="MBB4740773.1"/>
    </source>
</evidence>
<name>A0A7W7GYT9_9ACTN</name>
<evidence type="ECO:0000313" key="3">
    <source>
        <dbReference type="Proteomes" id="UP000546162"/>
    </source>
</evidence>
<reference evidence="2 3" key="1">
    <citation type="submission" date="2020-08" db="EMBL/GenBank/DDBJ databases">
        <title>Sequencing the genomes of 1000 actinobacteria strains.</title>
        <authorList>
            <person name="Klenk H.-P."/>
        </authorList>
    </citation>
    <scope>NUCLEOTIDE SEQUENCE [LARGE SCALE GENOMIC DNA]</scope>
    <source>
        <strain evidence="2 3">DSM 45809</strain>
    </source>
</reference>
<dbReference type="AlphaFoldDB" id="A0A7W7GYT9"/>
<keyword evidence="3" id="KW-1185">Reference proteome</keyword>
<organism evidence="2 3">
    <name type="scientific">Actinoplanes octamycinicus</name>
    <dbReference type="NCBI Taxonomy" id="135948"/>
    <lineage>
        <taxon>Bacteria</taxon>
        <taxon>Bacillati</taxon>
        <taxon>Actinomycetota</taxon>
        <taxon>Actinomycetes</taxon>
        <taxon>Micromonosporales</taxon>
        <taxon>Micromonosporaceae</taxon>
        <taxon>Actinoplanes</taxon>
    </lineage>
</organism>
<comment type="caution">
    <text evidence="2">The sequence shown here is derived from an EMBL/GenBank/DDBJ whole genome shotgun (WGS) entry which is preliminary data.</text>
</comment>
<gene>
    <name evidence="2" type="ORF">BJY16_004232</name>
</gene>
<dbReference type="EMBL" id="JACHNB010000001">
    <property type="protein sequence ID" value="MBB4740773.1"/>
    <property type="molecule type" value="Genomic_DNA"/>
</dbReference>
<dbReference type="RefSeq" id="WP_185041334.1">
    <property type="nucleotide sequence ID" value="NZ_BAABFG010000005.1"/>
</dbReference>
<protein>
    <submittedName>
        <fullName evidence="2">Uncharacterized protein</fullName>
    </submittedName>
</protein>
<accession>A0A7W7GYT9</accession>
<dbReference type="Proteomes" id="UP000546162">
    <property type="component" value="Unassembled WGS sequence"/>
</dbReference>